<dbReference type="RefSeq" id="WP_151540088.1">
    <property type="nucleotide sequence ID" value="NZ_WBMR01000024.1"/>
</dbReference>
<dbReference type="Proteomes" id="UP000483004">
    <property type="component" value="Unassembled WGS sequence"/>
</dbReference>
<dbReference type="InterPro" id="IPR007278">
    <property type="entry name" value="DUF397"/>
</dbReference>
<evidence type="ECO:0000313" key="3">
    <source>
        <dbReference type="Proteomes" id="UP000483004"/>
    </source>
</evidence>
<organism evidence="2 3">
    <name type="scientific">Actinomadura montaniterrae</name>
    <dbReference type="NCBI Taxonomy" id="1803903"/>
    <lineage>
        <taxon>Bacteria</taxon>
        <taxon>Bacillati</taxon>
        <taxon>Actinomycetota</taxon>
        <taxon>Actinomycetes</taxon>
        <taxon>Streptosporangiales</taxon>
        <taxon>Thermomonosporaceae</taxon>
        <taxon>Actinomadura</taxon>
    </lineage>
</organism>
<dbReference type="OrthoDB" id="3430276at2"/>
<proteinExistence type="predicted"/>
<evidence type="ECO:0000259" key="1">
    <source>
        <dbReference type="Pfam" id="PF04149"/>
    </source>
</evidence>
<protein>
    <submittedName>
        <fullName evidence="2">DUF397 domain-containing protein</fullName>
    </submittedName>
</protein>
<name>A0A6L3VYD2_9ACTN</name>
<sequence length="58" mass="6177">MTTWRKSSYSGQGGTGECIEVARLPEAIGIRDSRDSGGGHLRLSRSAFAALVGRLKRG</sequence>
<dbReference type="Pfam" id="PF04149">
    <property type="entry name" value="DUF397"/>
    <property type="match status" value="1"/>
</dbReference>
<feature type="domain" description="DUF397" evidence="1">
    <location>
        <begin position="3"/>
        <end position="56"/>
    </location>
</feature>
<evidence type="ECO:0000313" key="2">
    <source>
        <dbReference type="EMBL" id="KAB2383635.1"/>
    </source>
</evidence>
<comment type="caution">
    <text evidence="2">The sequence shown here is derived from an EMBL/GenBank/DDBJ whole genome shotgun (WGS) entry which is preliminary data.</text>
</comment>
<gene>
    <name evidence="2" type="ORF">F9B16_11940</name>
</gene>
<reference evidence="2 3" key="1">
    <citation type="submission" date="2019-09" db="EMBL/GenBank/DDBJ databases">
        <title>Actinomadura physcomitrii sp. nov., a novel actinomycete isolated from moss [Physcomitrium sphaericum (Ludw) Fuernr].</title>
        <authorList>
            <person name="Liu C."/>
            <person name="Zhuang X."/>
        </authorList>
    </citation>
    <scope>NUCLEOTIDE SEQUENCE [LARGE SCALE GENOMIC DNA]</scope>
    <source>
        <strain evidence="2 3">CYP1-1B</strain>
    </source>
</reference>
<keyword evidence="3" id="KW-1185">Reference proteome</keyword>
<dbReference type="AlphaFoldDB" id="A0A6L3VYD2"/>
<dbReference type="EMBL" id="WBMR01000024">
    <property type="protein sequence ID" value="KAB2383635.1"/>
    <property type="molecule type" value="Genomic_DNA"/>
</dbReference>
<accession>A0A6L3VYD2</accession>